<protein>
    <submittedName>
        <fullName evidence="2">Uncharacterized protein</fullName>
    </submittedName>
</protein>
<sequence length="88" mass="9862">MRTFDSTLSVISQLDGFLHAICRKLASEGRMQAWREGKAIPLRFSASVISTLMMFLMYAIFLSCLVISMFSALFGVVCRSGKNIVNLY</sequence>
<feature type="transmembrane region" description="Helical" evidence="1">
    <location>
        <begin position="55"/>
        <end position="78"/>
    </location>
</feature>
<keyword evidence="1" id="KW-0812">Transmembrane</keyword>
<evidence type="ECO:0000313" key="2">
    <source>
        <dbReference type="EMBL" id="DAD93008.1"/>
    </source>
</evidence>
<accession>A0A8S5NFN2</accession>
<organism evidence="2">
    <name type="scientific">Siphoviridae sp. ctNDP2</name>
    <dbReference type="NCBI Taxonomy" id="2826265"/>
    <lineage>
        <taxon>Viruses</taxon>
        <taxon>Duplodnaviria</taxon>
        <taxon>Heunggongvirae</taxon>
        <taxon>Uroviricota</taxon>
        <taxon>Caudoviricetes</taxon>
    </lineage>
</organism>
<keyword evidence="1" id="KW-0472">Membrane</keyword>
<reference evidence="2" key="1">
    <citation type="journal article" date="2021" name="Proc. Natl. Acad. Sci. U.S.A.">
        <title>A Catalog of Tens of Thousands of Viruses from Human Metagenomes Reveals Hidden Associations with Chronic Diseases.</title>
        <authorList>
            <person name="Tisza M.J."/>
            <person name="Buck C.B."/>
        </authorList>
    </citation>
    <scope>NUCLEOTIDE SEQUENCE</scope>
    <source>
        <strain evidence="2">CtNDP2</strain>
    </source>
</reference>
<name>A0A8S5NFN2_9CAUD</name>
<keyword evidence="1" id="KW-1133">Transmembrane helix</keyword>
<dbReference type="EMBL" id="BK015150">
    <property type="protein sequence ID" value="DAD93008.1"/>
    <property type="molecule type" value="Genomic_DNA"/>
</dbReference>
<evidence type="ECO:0000256" key="1">
    <source>
        <dbReference type="SAM" id="Phobius"/>
    </source>
</evidence>
<proteinExistence type="predicted"/>